<feature type="binding site" evidence="18">
    <location>
        <position position="153"/>
    </location>
    <ligand>
        <name>K(+)</name>
        <dbReference type="ChEBI" id="CHEBI:29103"/>
    </ligand>
</feature>
<evidence type="ECO:0000256" key="5">
    <source>
        <dbReference type="ARBA" id="ARBA00022723"/>
    </source>
</evidence>
<evidence type="ECO:0000256" key="3">
    <source>
        <dbReference type="ARBA" id="ARBA00006001"/>
    </source>
</evidence>
<accession>A0ABT8A0D8</accession>
<dbReference type="PIRSF" id="PIRSF017184">
    <property type="entry name" value="Nnr"/>
    <property type="match status" value="1"/>
</dbReference>
<proteinExistence type="inferred from homology"/>
<evidence type="ECO:0000259" key="20">
    <source>
        <dbReference type="PROSITE" id="PS51383"/>
    </source>
</evidence>
<feature type="binding site" evidence="17">
    <location>
        <begin position="383"/>
        <end position="387"/>
    </location>
    <ligand>
        <name>AMP</name>
        <dbReference type="ChEBI" id="CHEBI:456215"/>
    </ligand>
</feature>
<reference evidence="23" key="1">
    <citation type="journal article" date="2019" name="Int. J. Syst. Evol. Microbiol.">
        <title>The Global Catalogue of Microorganisms (GCM) 10K type strain sequencing project: providing services to taxonomists for standard genome sequencing and annotation.</title>
        <authorList>
            <consortium name="The Broad Institute Genomics Platform"/>
            <consortium name="The Broad Institute Genome Sequencing Center for Infectious Disease"/>
            <person name="Wu L."/>
            <person name="Ma J."/>
        </authorList>
    </citation>
    <scope>NUCLEOTIDE SEQUENCE [LARGE SCALE GENOMIC DNA]</scope>
    <source>
        <strain evidence="23">CECT 7131</strain>
    </source>
</reference>
<evidence type="ECO:0000313" key="22">
    <source>
        <dbReference type="EMBL" id="MDN3563198.1"/>
    </source>
</evidence>
<comment type="catalytic activity">
    <reaction evidence="1 18 19">
        <text>(6R)-NADHX = (6S)-NADHX</text>
        <dbReference type="Rhea" id="RHEA:32215"/>
        <dbReference type="ChEBI" id="CHEBI:64074"/>
        <dbReference type="ChEBI" id="CHEBI:64075"/>
        <dbReference type="EC" id="5.1.99.6"/>
    </reaction>
</comment>
<comment type="caution">
    <text evidence="18">Lacks conserved residue(s) required for the propagation of feature annotation.</text>
</comment>
<keyword evidence="10 17" id="KW-0520">NAD</keyword>
<feature type="domain" description="YjeF C-terminal" evidence="20">
    <location>
        <begin position="215"/>
        <end position="467"/>
    </location>
</feature>
<evidence type="ECO:0000256" key="2">
    <source>
        <dbReference type="ARBA" id="ARBA00000909"/>
    </source>
</evidence>
<comment type="cofactor">
    <cofactor evidence="18 19">
        <name>K(+)</name>
        <dbReference type="ChEBI" id="CHEBI:29103"/>
    </cofactor>
    <text evidence="18 19">Binds 1 potassium ion per subunit.</text>
</comment>
<comment type="similarity">
    <text evidence="3 19">In the N-terminal section; belongs to the NnrE/AIBP family.</text>
</comment>
<dbReference type="InterPro" id="IPR030677">
    <property type="entry name" value="Nnr"/>
</dbReference>
<keyword evidence="13" id="KW-0511">Multifunctional enzyme</keyword>
<evidence type="ECO:0000256" key="17">
    <source>
        <dbReference type="HAMAP-Rule" id="MF_01965"/>
    </source>
</evidence>
<feature type="binding site" evidence="18">
    <location>
        <begin position="124"/>
        <end position="130"/>
    </location>
    <ligand>
        <name>(6S)-NADPHX</name>
        <dbReference type="ChEBI" id="CHEBI:64076"/>
    </ligand>
</feature>
<comment type="subunit">
    <text evidence="17">Homotetramer.</text>
</comment>
<comment type="catalytic activity">
    <reaction evidence="16 17 19">
        <text>(6S)-NADPHX + ADP = AMP + phosphate + NADPH + H(+)</text>
        <dbReference type="Rhea" id="RHEA:32235"/>
        <dbReference type="ChEBI" id="CHEBI:15378"/>
        <dbReference type="ChEBI" id="CHEBI:43474"/>
        <dbReference type="ChEBI" id="CHEBI:57783"/>
        <dbReference type="ChEBI" id="CHEBI:64076"/>
        <dbReference type="ChEBI" id="CHEBI:456215"/>
        <dbReference type="ChEBI" id="CHEBI:456216"/>
        <dbReference type="EC" id="4.2.1.136"/>
    </reaction>
</comment>
<feature type="binding site" evidence="18">
    <location>
        <position position="61"/>
    </location>
    <ligand>
        <name>K(+)</name>
        <dbReference type="ChEBI" id="CHEBI:29103"/>
    </ligand>
</feature>
<dbReference type="InterPro" id="IPR036652">
    <property type="entry name" value="YjeF_N_dom_sf"/>
</dbReference>
<evidence type="ECO:0000256" key="19">
    <source>
        <dbReference type="PIRNR" id="PIRNR017184"/>
    </source>
</evidence>
<dbReference type="InterPro" id="IPR000631">
    <property type="entry name" value="CARKD"/>
</dbReference>
<comment type="similarity">
    <text evidence="18">Belongs to the NnrE/AIBP family.</text>
</comment>
<dbReference type="EC" id="4.2.1.136" evidence="19"/>
<dbReference type="InterPro" id="IPR004443">
    <property type="entry name" value="YjeF_N_dom"/>
</dbReference>
<name>A0ABT8A0D8_9PROT</name>
<evidence type="ECO:0000256" key="8">
    <source>
        <dbReference type="ARBA" id="ARBA00022857"/>
    </source>
</evidence>
<comment type="catalytic activity">
    <reaction evidence="15 17 19">
        <text>(6S)-NADHX + ADP = AMP + phosphate + NADH + H(+)</text>
        <dbReference type="Rhea" id="RHEA:32223"/>
        <dbReference type="ChEBI" id="CHEBI:15378"/>
        <dbReference type="ChEBI" id="CHEBI:43474"/>
        <dbReference type="ChEBI" id="CHEBI:57945"/>
        <dbReference type="ChEBI" id="CHEBI:64074"/>
        <dbReference type="ChEBI" id="CHEBI:456215"/>
        <dbReference type="ChEBI" id="CHEBI:456216"/>
        <dbReference type="EC" id="4.2.1.136"/>
    </reaction>
</comment>
<dbReference type="Pfam" id="PF03853">
    <property type="entry name" value="YjeF_N"/>
    <property type="match status" value="1"/>
</dbReference>
<evidence type="ECO:0000256" key="10">
    <source>
        <dbReference type="ARBA" id="ARBA00023027"/>
    </source>
</evidence>
<dbReference type="Proteomes" id="UP001529369">
    <property type="component" value="Unassembled WGS sequence"/>
</dbReference>
<dbReference type="PROSITE" id="PS01050">
    <property type="entry name" value="YJEF_C_2"/>
    <property type="match status" value="1"/>
</dbReference>
<dbReference type="PANTHER" id="PTHR12592:SF0">
    <property type="entry name" value="ATP-DEPENDENT (S)-NAD(P)H-HYDRATE DEHYDRATASE"/>
    <property type="match status" value="1"/>
</dbReference>
<keyword evidence="23" id="KW-1185">Reference proteome</keyword>
<comment type="similarity">
    <text evidence="17">Belongs to the NnrD/CARKD family.</text>
</comment>
<evidence type="ECO:0000313" key="23">
    <source>
        <dbReference type="Proteomes" id="UP001529369"/>
    </source>
</evidence>
<evidence type="ECO:0000256" key="9">
    <source>
        <dbReference type="ARBA" id="ARBA00022958"/>
    </source>
</evidence>
<comment type="function">
    <text evidence="17">Catalyzes the dehydration of the S-form of NAD(P)HX at the expense of ADP, which is converted to AMP. Together with NAD(P)HX epimerase, which catalyzes the epimerization of the S- and R-forms, the enzyme allows the repair of both epimers of NAD(P)HX, a damaged form of NAD(P)H that is a result of enzymatic or heat-dependent hydration.</text>
</comment>
<comment type="function">
    <text evidence="18">Catalyzes the epimerization of the S- and R-forms of NAD(P)HX, a damaged form of NAD(P)H that is a result of enzymatic or heat-dependent hydration. This is a prerequisite for the S-specific NAD(P)H-hydrate dehydratase to allow the repair of both epimers of NAD(P)HX.</text>
</comment>
<evidence type="ECO:0000256" key="1">
    <source>
        <dbReference type="ARBA" id="ARBA00000013"/>
    </source>
</evidence>
<keyword evidence="12 17" id="KW-0456">Lyase</keyword>
<protein>
    <recommendedName>
        <fullName evidence="19">Bifunctional NAD(P)H-hydrate repair enzyme</fullName>
    </recommendedName>
    <alternativeName>
        <fullName evidence="19">Nicotinamide nucleotide repair protein</fullName>
    </alternativeName>
    <domain>
        <recommendedName>
            <fullName evidence="19">ADP-dependent (S)-NAD(P)H-hydrate dehydratase</fullName>
            <ecNumber evidence="19">4.2.1.136</ecNumber>
        </recommendedName>
        <alternativeName>
            <fullName evidence="19">ADP-dependent NAD(P)HX dehydratase</fullName>
        </alternativeName>
    </domain>
    <domain>
        <recommendedName>
            <fullName evidence="19">NAD(P)H-hydrate epimerase</fullName>
            <ecNumber evidence="19">5.1.99.6</ecNumber>
        </recommendedName>
    </domain>
</protein>
<dbReference type="NCBIfam" id="TIGR00196">
    <property type="entry name" value="yjeF_cterm"/>
    <property type="match status" value="1"/>
</dbReference>
<dbReference type="Gene3D" id="3.40.50.10260">
    <property type="entry name" value="YjeF N-terminal domain"/>
    <property type="match status" value="1"/>
</dbReference>
<evidence type="ECO:0000256" key="18">
    <source>
        <dbReference type="HAMAP-Rule" id="MF_01966"/>
    </source>
</evidence>
<evidence type="ECO:0000256" key="12">
    <source>
        <dbReference type="ARBA" id="ARBA00023239"/>
    </source>
</evidence>
<keyword evidence="7 17" id="KW-0067">ATP-binding</keyword>
<feature type="binding site" evidence="17">
    <location>
        <position position="350"/>
    </location>
    <ligand>
        <name>(6S)-NADPHX</name>
        <dbReference type="ChEBI" id="CHEBI:64076"/>
    </ligand>
</feature>
<evidence type="ECO:0000256" key="15">
    <source>
        <dbReference type="ARBA" id="ARBA00048238"/>
    </source>
</evidence>
<dbReference type="Pfam" id="PF01256">
    <property type="entry name" value="Carb_kinase"/>
    <property type="match status" value="1"/>
</dbReference>
<evidence type="ECO:0000259" key="21">
    <source>
        <dbReference type="PROSITE" id="PS51385"/>
    </source>
</evidence>
<feature type="binding site" evidence="17">
    <location>
        <position position="249"/>
    </location>
    <ligand>
        <name>(6S)-NADPHX</name>
        <dbReference type="ChEBI" id="CHEBI:64076"/>
    </ligand>
</feature>
<feature type="binding site" evidence="17">
    <location>
        <position position="309"/>
    </location>
    <ligand>
        <name>(6S)-NADPHX</name>
        <dbReference type="ChEBI" id="CHEBI:64076"/>
    </ligand>
</feature>
<dbReference type="CDD" id="cd01171">
    <property type="entry name" value="YXKO-related"/>
    <property type="match status" value="1"/>
</dbReference>
<comment type="similarity">
    <text evidence="4 19">In the C-terminal section; belongs to the NnrD/CARKD family.</text>
</comment>
<dbReference type="Gene3D" id="3.40.1190.20">
    <property type="match status" value="1"/>
</dbReference>
<comment type="function">
    <text evidence="14 19">Bifunctional enzyme that catalyzes the epimerization of the S- and R-forms of NAD(P)HX and the dehydration of the S-form of NAD(P)HX at the expense of ADP, which is converted to AMP. This allows the repair of both epimers of NAD(P)HX, a damaged form of NAD(P)H that is a result of enzymatic or heat-dependent hydration.</text>
</comment>
<keyword evidence="6 17" id="KW-0547">Nucleotide-binding</keyword>
<keyword evidence="8 17" id="KW-0521">NADP</keyword>
<comment type="cofactor">
    <cofactor evidence="17">
        <name>Mg(2+)</name>
        <dbReference type="ChEBI" id="CHEBI:18420"/>
    </cofactor>
</comment>
<dbReference type="PANTHER" id="PTHR12592">
    <property type="entry name" value="ATP-DEPENDENT (S)-NAD(P)H-HYDRATE DEHYDRATASE FAMILY MEMBER"/>
    <property type="match status" value="1"/>
</dbReference>
<dbReference type="EMBL" id="JAUFPN010000020">
    <property type="protein sequence ID" value="MDN3563198.1"/>
    <property type="molecule type" value="Genomic_DNA"/>
</dbReference>
<keyword evidence="5 18" id="KW-0479">Metal-binding</keyword>
<dbReference type="HAMAP" id="MF_01965">
    <property type="entry name" value="NADHX_dehydratase"/>
    <property type="match status" value="1"/>
</dbReference>
<dbReference type="NCBIfam" id="TIGR00197">
    <property type="entry name" value="yjeF_nterm"/>
    <property type="match status" value="1"/>
</dbReference>
<feature type="binding site" evidence="18">
    <location>
        <position position="120"/>
    </location>
    <ligand>
        <name>K(+)</name>
        <dbReference type="ChEBI" id="CHEBI:29103"/>
    </ligand>
</feature>
<feature type="binding site" evidence="18">
    <location>
        <begin position="60"/>
        <end position="64"/>
    </location>
    <ligand>
        <name>(6S)-NADPHX</name>
        <dbReference type="ChEBI" id="CHEBI:64076"/>
    </ligand>
</feature>
<dbReference type="InterPro" id="IPR029056">
    <property type="entry name" value="Ribokinase-like"/>
</dbReference>
<feature type="domain" description="YjeF N-terminal" evidence="21">
    <location>
        <begin position="14"/>
        <end position="207"/>
    </location>
</feature>
<evidence type="ECO:0000256" key="14">
    <source>
        <dbReference type="ARBA" id="ARBA00025153"/>
    </source>
</evidence>
<dbReference type="SUPFAM" id="SSF53613">
    <property type="entry name" value="Ribokinase-like"/>
    <property type="match status" value="1"/>
</dbReference>
<organism evidence="22 23">
    <name type="scientific">Paeniroseomonas aquatica</name>
    <dbReference type="NCBI Taxonomy" id="373043"/>
    <lineage>
        <taxon>Bacteria</taxon>
        <taxon>Pseudomonadati</taxon>
        <taxon>Pseudomonadota</taxon>
        <taxon>Alphaproteobacteria</taxon>
        <taxon>Acetobacterales</taxon>
        <taxon>Acetobacteraceae</taxon>
        <taxon>Paeniroseomonas</taxon>
    </lineage>
</organism>
<gene>
    <name evidence="18" type="primary">nnrE</name>
    <name evidence="17" type="synonym">nnrD</name>
    <name evidence="22" type="ORF">QWZ14_02250</name>
</gene>
<dbReference type="PROSITE" id="PS51383">
    <property type="entry name" value="YJEF_C_3"/>
    <property type="match status" value="1"/>
</dbReference>
<sequence length="472" mass="46665">MTRRPTELLTPAEMGRADALAAAAGIPGARLMAAAGRAVARAAQRRFRPCRTLVLAGPGNNGGDGYVAARLLEAAGWPVAVAALAPPRPGSDAAAAAARWRGPMLPFAPAEAARAGLVIDAVFGAGLSRPVECLVAATLAAATAPILAVDVPSGLDGGSGQPRGQVAAAALTVTFFRLKPGHLLLPGRELCGETLLADIGLPAAVLEAIAPRARANAPGLWLLPALAAGSHKYTRGHLTILGGAAMTGATRLAAGAAHRAGAGLVTIRAPDAAAAALYRAGDPGSIVTEEPLEALLGDARRRCWLIGPGLPPDAATQAMLRRLVGAGRQVVADAGALGGDLSGAAVLTPHAGEFARAFGAPGPDKPAAARRAAAATGAVVLLKGADTVVAAPDGRVIVNHNAAPELATGGSGDVLAGTIAALLTQGMPAFEAAAAGAWLQGEAARLHGPGLLAEDLIPLLPRAACNAAAQAL</sequence>
<dbReference type="RefSeq" id="WP_290314935.1">
    <property type="nucleotide sequence ID" value="NZ_JAUFPN010000020.1"/>
</dbReference>
<evidence type="ECO:0000256" key="11">
    <source>
        <dbReference type="ARBA" id="ARBA00023235"/>
    </source>
</evidence>
<dbReference type="InterPro" id="IPR017953">
    <property type="entry name" value="Carbohydrate_kinase_pred_CS"/>
</dbReference>
<comment type="caution">
    <text evidence="22">The sequence shown here is derived from an EMBL/GenBank/DDBJ whole genome shotgun (WGS) entry which is preliminary data.</text>
</comment>
<dbReference type="EC" id="5.1.99.6" evidence="19"/>
<dbReference type="PROSITE" id="PS51385">
    <property type="entry name" value="YJEF_N"/>
    <property type="match status" value="1"/>
</dbReference>
<evidence type="ECO:0000256" key="13">
    <source>
        <dbReference type="ARBA" id="ARBA00023268"/>
    </source>
</evidence>
<dbReference type="HAMAP" id="MF_01966">
    <property type="entry name" value="NADHX_epimerase"/>
    <property type="match status" value="1"/>
</dbReference>
<evidence type="ECO:0000256" key="7">
    <source>
        <dbReference type="ARBA" id="ARBA00022840"/>
    </source>
</evidence>
<feature type="binding site" evidence="17">
    <location>
        <position position="413"/>
    </location>
    <ligand>
        <name>(6S)-NADPHX</name>
        <dbReference type="ChEBI" id="CHEBI:64076"/>
    </ligand>
</feature>
<dbReference type="SUPFAM" id="SSF64153">
    <property type="entry name" value="YjeF N-terminal domain-like"/>
    <property type="match status" value="1"/>
</dbReference>
<feature type="binding site" evidence="18">
    <location>
        <position position="150"/>
    </location>
    <ligand>
        <name>(6S)-NADPHX</name>
        <dbReference type="ChEBI" id="CHEBI:64076"/>
    </ligand>
</feature>
<keyword evidence="9 18" id="KW-0630">Potassium</keyword>
<feature type="binding site" evidence="17">
    <location>
        <position position="412"/>
    </location>
    <ligand>
        <name>AMP</name>
        <dbReference type="ChEBI" id="CHEBI:456215"/>
    </ligand>
</feature>
<evidence type="ECO:0000256" key="6">
    <source>
        <dbReference type="ARBA" id="ARBA00022741"/>
    </source>
</evidence>
<comment type="catalytic activity">
    <reaction evidence="2 18 19">
        <text>(6R)-NADPHX = (6S)-NADPHX</text>
        <dbReference type="Rhea" id="RHEA:32227"/>
        <dbReference type="ChEBI" id="CHEBI:64076"/>
        <dbReference type="ChEBI" id="CHEBI:64077"/>
        <dbReference type="EC" id="5.1.99.6"/>
    </reaction>
</comment>
<evidence type="ECO:0000256" key="4">
    <source>
        <dbReference type="ARBA" id="ARBA00009524"/>
    </source>
</evidence>
<keyword evidence="11 18" id="KW-0413">Isomerase</keyword>
<evidence type="ECO:0000256" key="16">
    <source>
        <dbReference type="ARBA" id="ARBA00049209"/>
    </source>
</evidence>